<dbReference type="InterPro" id="IPR006231">
    <property type="entry name" value="MQO"/>
</dbReference>
<dbReference type="HAMAP" id="MF_00212">
    <property type="entry name" value="MQO"/>
    <property type="match status" value="1"/>
</dbReference>
<protein>
    <recommendedName>
        <fullName evidence="9">Probable malate:quinone oxidoreductase</fullName>
        <ecNumber evidence="9">1.1.5.4</ecNumber>
    </recommendedName>
    <alternativeName>
        <fullName evidence="9">MQO</fullName>
    </alternativeName>
    <alternativeName>
        <fullName evidence="9">Malate dehydrogenase [quinone]</fullName>
    </alternativeName>
</protein>
<evidence type="ECO:0000256" key="7">
    <source>
        <dbReference type="ARBA" id="ARBA00022827"/>
    </source>
</evidence>
<comment type="catalytic activity">
    <reaction evidence="1 9">
        <text>(S)-malate + a quinone = a quinol + oxaloacetate</text>
        <dbReference type="Rhea" id="RHEA:46012"/>
        <dbReference type="ChEBI" id="CHEBI:15589"/>
        <dbReference type="ChEBI" id="CHEBI:16452"/>
        <dbReference type="ChEBI" id="CHEBI:24646"/>
        <dbReference type="ChEBI" id="CHEBI:132124"/>
        <dbReference type="EC" id="1.1.5.4"/>
    </reaction>
</comment>
<accession>A0A1A9EXP1</accession>
<organism evidence="10 11">
    <name type="scientific">Marinobacterium aestuarii</name>
    <dbReference type="NCBI Taxonomy" id="1821621"/>
    <lineage>
        <taxon>Bacteria</taxon>
        <taxon>Pseudomonadati</taxon>
        <taxon>Pseudomonadota</taxon>
        <taxon>Gammaproteobacteria</taxon>
        <taxon>Oceanospirillales</taxon>
        <taxon>Oceanospirillaceae</taxon>
        <taxon>Marinobacterium</taxon>
    </lineage>
</organism>
<evidence type="ECO:0000313" key="11">
    <source>
        <dbReference type="Proteomes" id="UP000078070"/>
    </source>
</evidence>
<dbReference type="OrthoDB" id="9763983at2"/>
<evidence type="ECO:0000256" key="8">
    <source>
        <dbReference type="ARBA" id="ARBA00023002"/>
    </source>
</evidence>
<evidence type="ECO:0000256" key="6">
    <source>
        <dbReference type="ARBA" id="ARBA00022630"/>
    </source>
</evidence>
<dbReference type="GO" id="GO:0006099">
    <property type="term" value="P:tricarboxylic acid cycle"/>
    <property type="evidence" value="ECO:0007669"/>
    <property type="project" value="UniProtKB-UniRule"/>
</dbReference>
<evidence type="ECO:0000313" key="10">
    <source>
        <dbReference type="EMBL" id="ANG62293.1"/>
    </source>
</evidence>
<dbReference type="InterPro" id="IPR036188">
    <property type="entry name" value="FAD/NAD-bd_sf"/>
</dbReference>
<evidence type="ECO:0000256" key="2">
    <source>
        <dbReference type="ARBA" id="ARBA00001974"/>
    </source>
</evidence>
<keyword evidence="5 9" id="KW-0816">Tricarboxylic acid cycle</keyword>
<dbReference type="NCBIfam" id="NF003613">
    <property type="entry name" value="PRK05257.3-4"/>
    <property type="match status" value="1"/>
</dbReference>
<dbReference type="UniPathway" id="UPA00223">
    <property type="reaction ID" value="UER01008"/>
</dbReference>
<dbReference type="SUPFAM" id="SSF51905">
    <property type="entry name" value="FAD/NAD(P)-binding domain"/>
    <property type="match status" value="1"/>
</dbReference>
<reference evidence="11" key="1">
    <citation type="submission" date="2016-05" db="EMBL/GenBank/DDBJ databases">
        <authorList>
            <person name="Baek K."/>
            <person name="Yang S.-J."/>
        </authorList>
    </citation>
    <scope>NUCLEOTIDE SEQUENCE [LARGE SCALE GENOMIC DNA]</scope>
    <source>
        <strain evidence="11">ST58-10</strain>
    </source>
</reference>
<dbReference type="Pfam" id="PF06039">
    <property type="entry name" value="Mqo"/>
    <property type="match status" value="1"/>
</dbReference>
<dbReference type="AlphaFoldDB" id="A0A1A9EXP1"/>
<evidence type="ECO:0000256" key="5">
    <source>
        <dbReference type="ARBA" id="ARBA00022532"/>
    </source>
</evidence>
<dbReference type="PANTHER" id="PTHR43104:SF2">
    <property type="entry name" value="L-2-HYDROXYGLUTARATE DEHYDROGENASE, MITOCHONDRIAL"/>
    <property type="match status" value="1"/>
</dbReference>
<dbReference type="EMBL" id="CP015839">
    <property type="protein sequence ID" value="ANG62293.1"/>
    <property type="molecule type" value="Genomic_DNA"/>
</dbReference>
<dbReference type="NCBIfam" id="TIGR01320">
    <property type="entry name" value="mal_quin_oxido"/>
    <property type="match status" value="1"/>
</dbReference>
<dbReference type="GO" id="GO:0047545">
    <property type="term" value="F:(S)-2-hydroxyglutarate dehydrogenase activity"/>
    <property type="evidence" value="ECO:0007669"/>
    <property type="project" value="TreeGrafter"/>
</dbReference>
<comment type="similarity">
    <text evidence="4 9">Belongs to the MQO family.</text>
</comment>
<dbReference type="RefSeq" id="WP_067380030.1">
    <property type="nucleotide sequence ID" value="NZ_CP015839.1"/>
</dbReference>
<evidence type="ECO:0000256" key="3">
    <source>
        <dbReference type="ARBA" id="ARBA00005012"/>
    </source>
</evidence>
<dbReference type="Proteomes" id="UP000078070">
    <property type="component" value="Chromosome"/>
</dbReference>
<keyword evidence="6 9" id="KW-0285">Flavoprotein</keyword>
<comment type="cofactor">
    <cofactor evidence="2 9">
        <name>FAD</name>
        <dbReference type="ChEBI" id="CHEBI:57692"/>
    </cofactor>
</comment>
<dbReference type="EC" id="1.1.5.4" evidence="9"/>
<gene>
    <name evidence="9" type="primary">mqo</name>
    <name evidence="10" type="ORF">A8C75_07165</name>
</gene>
<dbReference type="STRING" id="1821621.A8C75_07165"/>
<sequence length="516" mass="56387">MTAKSVDVLLVGAGAMSATLGTLLKQLDPNLSISMVERLDQVAQESTDGWNNAGTGHAAYCELNYAPLTADGSIDTRKAFTINNAFEVSLQFWSYLVEQQLLPAPKNFINATPHQSFVWGEENVDFLRKRHATLSAHPAFAAMEYSEDHAVLRQWMPLIMQNRSPDEKVAGTRVRYGSDVDFGSLTRCMTQNLQTQTGFELLLARTVADLKQQADGQWDVKLKNSQSGGTEQIRARFVFLGAGGGALPLLQKSGIAEGDGYGGFPVSGQWLVCKKPEIVSQHLAKVYGKAPIGAPPMSVPHLDTRIIDGEKALLFGPFAGFTTKFLKRGSNLDLLKSVRLNNIKPMLSVGMNNMDLTRYLISEVLQSHDARIEALRKFYPQARTEDWTLSHAGQRVQIIKKDAEKGGKLEFGTEVITSADGSLSALLGASPGASTAVSAMIGIIERCFADKLATPAWQEKIRTMVPSYQQDLMQNTQLLEQVRSRTLSVLQLDEGQTAPKSQPAPDAFDDIQALAS</sequence>
<dbReference type="KEGG" id="mars:A8C75_07165"/>
<evidence type="ECO:0000256" key="9">
    <source>
        <dbReference type="HAMAP-Rule" id="MF_00212"/>
    </source>
</evidence>
<dbReference type="NCBIfam" id="NF003608">
    <property type="entry name" value="PRK05257.2-4"/>
    <property type="match status" value="1"/>
</dbReference>
<name>A0A1A9EXP1_9GAMM</name>
<dbReference type="NCBIfam" id="NF003603">
    <property type="entry name" value="PRK05257.1-1"/>
    <property type="match status" value="1"/>
</dbReference>
<dbReference type="Gene3D" id="3.50.50.60">
    <property type="entry name" value="FAD/NAD(P)-binding domain"/>
    <property type="match status" value="1"/>
</dbReference>
<proteinExistence type="inferred from homology"/>
<dbReference type="NCBIfam" id="NF003611">
    <property type="entry name" value="PRK05257.3-2"/>
    <property type="match status" value="1"/>
</dbReference>
<evidence type="ECO:0000256" key="1">
    <source>
        <dbReference type="ARBA" id="ARBA00001139"/>
    </source>
</evidence>
<comment type="pathway">
    <text evidence="3 9">Carbohydrate metabolism; tricarboxylic acid cycle; oxaloacetate from (S)-malate (quinone route): step 1/1.</text>
</comment>
<dbReference type="NCBIfam" id="NF003606">
    <property type="entry name" value="PRK05257.2-1"/>
    <property type="match status" value="1"/>
</dbReference>
<reference evidence="10 11" key="2">
    <citation type="journal article" date="2018" name="Int. J. Syst. Evol. Microbiol.">
        <title>Marinobacterium aestuarii sp. nov., a benzene-degrading marine bacterium isolated from estuary sediment.</title>
        <authorList>
            <person name="Bae S.S."/>
            <person name="Jung J."/>
            <person name="Chung D."/>
            <person name="Baek K."/>
        </authorList>
    </citation>
    <scope>NUCLEOTIDE SEQUENCE [LARGE SCALE GENOMIC DNA]</scope>
    <source>
        <strain evidence="10 11">ST58-10</strain>
    </source>
</reference>
<dbReference type="GO" id="GO:0008924">
    <property type="term" value="F:L-malate dehydrogenase (quinone) activity"/>
    <property type="evidence" value="ECO:0007669"/>
    <property type="project" value="UniProtKB-UniRule"/>
</dbReference>
<dbReference type="PANTHER" id="PTHR43104">
    <property type="entry name" value="L-2-HYDROXYGLUTARATE DEHYDROGENASE, MITOCHONDRIAL"/>
    <property type="match status" value="1"/>
</dbReference>
<evidence type="ECO:0000256" key="4">
    <source>
        <dbReference type="ARBA" id="ARBA00006389"/>
    </source>
</evidence>
<keyword evidence="7 9" id="KW-0274">FAD</keyword>
<dbReference type="NCBIfam" id="NF003605">
    <property type="entry name" value="PRK05257.1-4"/>
    <property type="match status" value="1"/>
</dbReference>
<keyword evidence="8 9" id="KW-0560">Oxidoreductase</keyword>
<keyword evidence="11" id="KW-1185">Reference proteome</keyword>
<dbReference type="NCBIfam" id="NF009875">
    <property type="entry name" value="PRK13339.1"/>
    <property type="match status" value="1"/>
</dbReference>